<evidence type="ECO:0000313" key="3">
    <source>
        <dbReference type="Proteomes" id="UP000526003"/>
    </source>
</evidence>
<organism evidence="2 3">
    <name type="scientific">Pseudomonas kielensis</name>
    <dbReference type="NCBI Taxonomy" id="2762577"/>
    <lineage>
        <taxon>Bacteria</taxon>
        <taxon>Pseudomonadati</taxon>
        <taxon>Pseudomonadota</taxon>
        <taxon>Gammaproteobacteria</taxon>
        <taxon>Pseudomonadales</taxon>
        <taxon>Pseudomonadaceae</taxon>
        <taxon>Pseudomonas</taxon>
    </lineage>
</organism>
<keyword evidence="3" id="KW-1185">Reference proteome</keyword>
<protein>
    <recommendedName>
        <fullName evidence="4">YHS domain-containing protein</fullName>
    </recommendedName>
</protein>
<comment type="caution">
    <text evidence="2">The sequence shown here is derived from an EMBL/GenBank/DDBJ whole genome shotgun (WGS) entry which is preliminary data.</text>
</comment>
<dbReference type="InterPro" id="IPR006311">
    <property type="entry name" value="TAT_signal"/>
</dbReference>
<gene>
    <name evidence="2" type="ORF">H7995_27800</name>
</gene>
<dbReference type="NCBIfam" id="NF041384">
    <property type="entry name" value="YHS_seleno_dom"/>
    <property type="match status" value="1"/>
</dbReference>
<reference evidence="2 3" key="1">
    <citation type="submission" date="2020-08" db="EMBL/GenBank/DDBJ databases">
        <title>Pseudomonas sp. nov.</title>
        <authorList>
            <person name="Gieschler S."/>
            <person name="Fiedler G."/>
            <person name="Brinks E."/>
            <person name="Boehnlein C."/>
            <person name="Franz C.M.A.P."/>
            <person name="Kabisch J."/>
        </authorList>
    </citation>
    <scope>NUCLEOTIDE SEQUENCE [LARGE SCALE GENOMIC DNA]</scope>
    <source>
        <strain evidence="2 3">MBT-1</strain>
    </source>
</reference>
<feature type="chain" id="PRO_5030748543" description="YHS domain-containing protein" evidence="1">
    <location>
        <begin position="36"/>
        <end position="171"/>
    </location>
</feature>
<dbReference type="PROSITE" id="PS51318">
    <property type="entry name" value="TAT"/>
    <property type="match status" value="1"/>
</dbReference>
<accession>A0A7X1GJG4</accession>
<name>A0A7X1GJG4_9PSED</name>
<proteinExistence type="predicted"/>
<dbReference type="Proteomes" id="UP000526003">
    <property type="component" value="Unassembled WGS sequence"/>
</dbReference>
<keyword evidence="1" id="KW-0732">Signal</keyword>
<feature type="signal peptide" evidence="1">
    <location>
        <begin position="1"/>
        <end position="35"/>
    </location>
</feature>
<dbReference type="RefSeq" id="WP_137807345.1">
    <property type="nucleotide sequence ID" value="NZ_JACMYG010000062.1"/>
</dbReference>
<evidence type="ECO:0008006" key="4">
    <source>
        <dbReference type="Google" id="ProtNLM"/>
    </source>
</evidence>
<dbReference type="EMBL" id="JACMYG010000062">
    <property type="protein sequence ID" value="MBC2693582.1"/>
    <property type="molecule type" value="Genomic_DNA"/>
</dbReference>
<evidence type="ECO:0000256" key="1">
    <source>
        <dbReference type="SAM" id="SignalP"/>
    </source>
</evidence>
<evidence type="ECO:0000313" key="2">
    <source>
        <dbReference type="EMBL" id="MBC2693582.1"/>
    </source>
</evidence>
<dbReference type="AlphaFoldDB" id="A0A7X1GJG4"/>
<sequence length="171" mass="18767">MKAFIHISRRNIIASTAVLMVAAMVSISIPLTANAYDEQSTSAMNVDSNGIALQGYDPVSYFTPGGPKLGTSNFIDVNEGTTYRFANADNRDAFKKNPEKYKPAFGGFCAMGVVFGKKLDVNPQLWRVVDGKLYLNVHKEAQARWLDDVPGNINKANLNWPNIRDLTPAAL</sequence>